<accession>A0ABN1A0N8</accession>
<evidence type="ECO:0000256" key="2">
    <source>
        <dbReference type="ARBA" id="ARBA00022722"/>
    </source>
</evidence>
<keyword evidence="2" id="KW-0540">Nuclease</keyword>
<comment type="caution">
    <text evidence="5">The sequence shown here is derived from an EMBL/GenBank/DDBJ whole genome shotgun (WGS) entry which is preliminary data.</text>
</comment>
<protein>
    <submittedName>
        <fullName evidence="5">DUF86 domain-containing protein</fullName>
    </submittedName>
</protein>
<evidence type="ECO:0000256" key="1">
    <source>
        <dbReference type="ARBA" id="ARBA00022649"/>
    </source>
</evidence>
<sequence>MYFVDQEKIDQTLFYMDQMLNTYENNSFNTHVEQLAIERIVHMTIESIIDVGNMMIDGFIMRDPGSYDDIIDILIDEKVIPEHDEDSYKSIIALRHMLVRNYSNVNHKELVEIMDQQINTLKNFSKHVFAYLEKEMGPITAFKKREGEV</sequence>
<dbReference type="PANTHER" id="PTHR33397">
    <property type="entry name" value="UPF0331 PROTEIN YUTE"/>
    <property type="match status" value="1"/>
</dbReference>
<name>A0ABN1A0N8_9BACI</name>
<evidence type="ECO:0000256" key="4">
    <source>
        <dbReference type="ARBA" id="ARBA00024207"/>
    </source>
</evidence>
<dbReference type="EMBL" id="BAAACZ010000017">
    <property type="protein sequence ID" value="GAA0464744.1"/>
    <property type="molecule type" value="Genomic_DNA"/>
</dbReference>
<dbReference type="RefSeq" id="WP_343783474.1">
    <property type="nucleotide sequence ID" value="NZ_BAAACZ010000017.1"/>
</dbReference>
<evidence type="ECO:0000313" key="6">
    <source>
        <dbReference type="Proteomes" id="UP001500740"/>
    </source>
</evidence>
<keyword evidence="6" id="KW-1185">Reference proteome</keyword>
<dbReference type="Pfam" id="PF01934">
    <property type="entry name" value="HepT-like"/>
    <property type="match status" value="1"/>
</dbReference>
<dbReference type="InterPro" id="IPR037038">
    <property type="entry name" value="HepT-like_sf"/>
</dbReference>
<dbReference type="PANTHER" id="PTHR33397:SF5">
    <property type="entry name" value="RNASE YUTE-RELATED"/>
    <property type="match status" value="1"/>
</dbReference>
<keyword evidence="1" id="KW-1277">Toxin-antitoxin system</keyword>
<dbReference type="Gene3D" id="1.20.120.580">
    <property type="entry name" value="bsu32300-like"/>
    <property type="match status" value="1"/>
</dbReference>
<evidence type="ECO:0000256" key="3">
    <source>
        <dbReference type="ARBA" id="ARBA00022801"/>
    </source>
</evidence>
<proteinExistence type="inferred from homology"/>
<dbReference type="InterPro" id="IPR052379">
    <property type="entry name" value="Type_VII_TA_RNase"/>
</dbReference>
<dbReference type="Proteomes" id="UP001500740">
    <property type="component" value="Unassembled WGS sequence"/>
</dbReference>
<comment type="similarity">
    <text evidence="4">Belongs to the HepT RNase toxin family.</text>
</comment>
<organism evidence="5 6">
    <name type="scientific">Alkalibacillus silvisoli</name>
    <dbReference type="NCBI Taxonomy" id="392823"/>
    <lineage>
        <taxon>Bacteria</taxon>
        <taxon>Bacillati</taxon>
        <taxon>Bacillota</taxon>
        <taxon>Bacilli</taxon>
        <taxon>Bacillales</taxon>
        <taxon>Bacillaceae</taxon>
        <taxon>Alkalibacillus</taxon>
    </lineage>
</organism>
<keyword evidence="3" id="KW-0378">Hydrolase</keyword>
<gene>
    <name evidence="5" type="ORF">GCM10008935_20620</name>
</gene>
<evidence type="ECO:0000313" key="5">
    <source>
        <dbReference type="EMBL" id="GAA0464744.1"/>
    </source>
</evidence>
<dbReference type="InterPro" id="IPR008201">
    <property type="entry name" value="HepT-like"/>
</dbReference>
<reference evidence="5 6" key="1">
    <citation type="journal article" date="2019" name="Int. J. Syst. Evol. Microbiol.">
        <title>The Global Catalogue of Microorganisms (GCM) 10K type strain sequencing project: providing services to taxonomists for standard genome sequencing and annotation.</title>
        <authorList>
            <consortium name="The Broad Institute Genomics Platform"/>
            <consortium name="The Broad Institute Genome Sequencing Center for Infectious Disease"/>
            <person name="Wu L."/>
            <person name="Ma J."/>
        </authorList>
    </citation>
    <scope>NUCLEOTIDE SEQUENCE [LARGE SCALE GENOMIC DNA]</scope>
    <source>
        <strain evidence="5 6">JCM 14193</strain>
    </source>
</reference>